<evidence type="ECO:0000256" key="4">
    <source>
        <dbReference type="ARBA" id="ARBA00023204"/>
    </source>
</evidence>
<dbReference type="AlphaFoldDB" id="A0A7R9ECS6"/>
<dbReference type="Gene3D" id="3.30.390.80">
    <property type="entry name" value="DNA repair protein Rad52/59/22"/>
    <property type="match status" value="1"/>
</dbReference>
<dbReference type="SUPFAM" id="SSF54768">
    <property type="entry name" value="dsRNA-binding domain-like"/>
    <property type="match status" value="1"/>
</dbReference>
<dbReference type="InterPro" id="IPR041247">
    <property type="entry name" value="Rad52_fam"/>
</dbReference>
<evidence type="ECO:0008006" key="6">
    <source>
        <dbReference type="Google" id="ProtNLM"/>
    </source>
</evidence>
<evidence type="ECO:0000256" key="2">
    <source>
        <dbReference type="ARBA" id="ARBA00022763"/>
    </source>
</evidence>
<organism evidence="5">
    <name type="scientific">Timema monikensis</name>
    <dbReference type="NCBI Taxonomy" id="170555"/>
    <lineage>
        <taxon>Eukaryota</taxon>
        <taxon>Metazoa</taxon>
        <taxon>Ecdysozoa</taxon>
        <taxon>Arthropoda</taxon>
        <taxon>Hexapoda</taxon>
        <taxon>Insecta</taxon>
        <taxon>Pterygota</taxon>
        <taxon>Neoptera</taxon>
        <taxon>Polyneoptera</taxon>
        <taxon>Phasmatodea</taxon>
        <taxon>Timematodea</taxon>
        <taxon>Timematoidea</taxon>
        <taxon>Timematidae</taxon>
        <taxon>Timema</taxon>
    </lineage>
</organism>
<evidence type="ECO:0000256" key="3">
    <source>
        <dbReference type="ARBA" id="ARBA00023172"/>
    </source>
</evidence>
<dbReference type="PANTHER" id="PTHR12132">
    <property type="entry name" value="DNA REPAIR AND RECOMBINATION PROTEIN RAD52, RAD59"/>
    <property type="match status" value="1"/>
</dbReference>
<comment type="similarity">
    <text evidence="1">Belongs to the RAD52 family.</text>
</comment>
<dbReference type="InterPro" id="IPR042525">
    <property type="entry name" value="Rad52_Rad59_Rad22_sf"/>
</dbReference>
<dbReference type="GO" id="GO:0005634">
    <property type="term" value="C:nucleus"/>
    <property type="evidence" value="ECO:0007669"/>
    <property type="project" value="TreeGrafter"/>
</dbReference>
<reference evidence="5" key="1">
    <citation type="submission" date="2020-11" db="EMBL/GenBank/DDBJ databases">
        <authorList>
            <person name="Tran Van P."/>
        </authorList>
    </citation>
    <scope>NUCLEOTIDE SEQUENCE</scope>
</reference>
<protein>
    <recommendedName>
        <fullName evidence="6">DNA repair protein RAD52-like protein</fullName>
    </recommendedName>
</protein>
<dbReference type="PANTHER" id="PTHR12132:SF1">
    <property type="entry name" value="DNA REPAIR PROTEIN RAD52 HOMOLOG"/>
    <property type="match status" value="1"/>
</dbReference>
<dbReference type="GO" id="GO:0006312">
    <property type="term" value="P:mitotic recombination"/>
    <property type="evidence" value="ECO:0007669"/>
    <property type="project" value="TreeGrafter"/>
</dbReference>
<dbReference type="GO" id="GO:0000724">
    <property type="term" value="P:double-strand break repair via homologous recombination"/>
    <property type="evidence" value="ECO:0007669"/>
    <property type="project" value="TreeGrafter"/>
</dbReference>
<dbReference type="Pfam" id="PF04098">
    <property type="entry name" value="Rad52_Rad22"/>
    <property type="match status" value="1"/>
</dbReference>
<keyword evidence="3" id="KW-0233">DNA recombination</keyword>
<dbReference type="GO" id="GO:0045002">
    <property type="term" value="P:double-strand break repair via single-strand annealing"/>
    <property type="evidence" value="ECO:0007669"/>
    <property type="project" value="TreeGrafter"/>
</dbReference>
<gene>
    <name evidence="5" type="ORF">TMSB3V08_LOCUS8382</name>
</gene>
<name>A0A7R9ECS6_9NEOP</name>
<dbReference type="EMBL" id="OB795093">
    <property type="protein sequence ID" value="CAD7431657.1"/>
    <property type="molecule type" value="Genomic_DNA"/>
</dbReference>
<keyword evidence="2" id="KW-0227">DNA damage</keyword>
<keyword evidence="4" id="KW-0234">DNA repair</keyword>
<evidence type="ECO:0000313" key="5">
    <source>
        <dbReference type="EMBL" id="CAD7431657.1"/>
    </source>
</evidence>
<accession>A0A7R9ECS6</accession>
<dbReference type="InterPro" id="IPR007232">
    <property type="entry name" value="Rad52_Rad59_Rad22"/>
</dbReference>
<evidence type="ECO:0000256" key="1">
    <source>
        <dbReference type="ARBA" id="ARBA00006638"/>
    </source>
</evidence>
<proteinExistence type="inferred from homology"/>
<sequence>MIAVQKNNEAHQTFVSCEAYLDLISVVNEMFGTNGWSHSVTRQDVDFVECVDGRYSVGAVAFVRVQLQDGTFHEEMGYGMSHDVDHKGVALFTARKEAIRNGLRGALHSFGGPLSAKVNQLESPENPKPQGASRSLSFTKQVVWTNSTSNKLATPIFKRSEPVPDRSEAVTPVAKTVTNVSEEEVQRLERIERQRRKQEEFKKKLQQKQVLEPSTSANIDLNWPVEESISNDWDNLAEELKEGDSLISAPNLDHISFGSNSKPIFGNDVDEFKDVARILKYLKNILLAGAAVDPTAETPLSRVPLLSKVVEVPPSTLGCSSLRYFESKKLPFYTLKSDLKGTKQNR</sequence>